<dbReference type="InterPro" id="IPR001647">
    <property type="entry name" value="HTH_TetR"/>
</dbReference>
<sequence>MPYRRTPEVQARLAASRDRILRAAIETVAEHGYQGCSIASVAARAGVATGSVYRHFPRKADLVAEVFRVASGREVAAVTLAGQVELTTRPEPTEPAAPAASASRTARDRTVSMVTTFASRALRAPRLAYALLAEPVDPEVDAERLVFRRAYRDVFAEVLADGVASGELPAQDVRLTAAALVGAIGEALVGPLADPTAADPVPALVTFSLRAIGGSLEPDA</sequence>
<dbReference type="OrthoDB" id="63332at2"/>
<gene>
    <name evidence="5" type="ORF">F0L68_30695</name>
</gene>
<dbReference type="PANTHER" id="PTHR30055">
    <property type="entry name" value="HTH-TYPE TRANSCRIPTIONAL REGULATOR RUTR"/>
    <property type="match status" value="1"/>
</dbReference>
<dbReference type="Gene3D" id="1.10.10.60">
    <property type="entry name" value="Homeodomain-like"/>
    <property type="match status" value="1"/>
</dbReference>
<reference evidence="5 6" key="1">
    <citation type="submission" date="2019-09" db="EMBL/GenBank/DDBJ databases">
        <title>Goodfellowia gen. nov., a new genus of the Pseudonocardineae related to Actinoalloteichus, containing Goodfellowia coeruleoviolacea gen. nov., comb. nov. gen. nov., comb. nov.</title>
        <authorList>
            <person name="Labeda D."/>
        </authorList>
    </citation>
    <scope>NUCLEOTIDE SEQUENCE [LARGE SCALE GENOMIC DNA]</scope>
    <source>
        <strain evidence="5 6">AN110305</strain>
    </source>
</reference>
<dbReference type="EMBL" id="VUOB01000062">
    <property type="protein sequence ID" value="KAA2254295.1"/>
    <property type="molecule type" value="Genomic_DNA"/>
</dbReference>
<comment type="caution">
    <text evidence="5">The sequence shown here is derived from an EMBL/GenBank/DDBJ whole genome shotgun (WGS) entry which is preliminary data.</text>
</comment>
<dbReference type="PROSITE" id="PS50977">
    <property type="entry name" value="HTH_TETR_2"/>
    <property type="match status" value="1"/>
</dbReference>
<reference evidence="5 6" key="2">
    <citation type="submission" date="2019-09" db="EMBL/GenBank/DDBJ databases">
        <authorList>
            <person name="Jin C."/>
        </authorList>
    </citation>
    <scope>NUCLEOTIDE SEQUENCE [LARGE SCALE GENOMIC DNA]</scope>
    <source>
        <strain evidence="5 6">AN110305</strain>
    </source>
</reference>
<dbReference type="Pfam" id="PF17932">
    <property type="entry name" value="TetR_C_24"/>
    <property type="match status" value="1"/>
</dbReference>
<evidence type="ECO:0000313" key="6">
    <source>
        <dbReference type="Proteomes" id="UP000323454"/>
    </source>
</evidence>
<dbReference type="Gene3D" id="1.10.357.10">
    <property type="entry name" value="Tetracycline Repressor, domain 2"/>
    <property type="match status" value="1"/>
</dbReference>
<keyword evidence="1 2" id="KW-0238">DNA-binding</keyword>
<dbReference type="GO" id="GO:0003700">
    <property type="term" value="F:DNA-binding transcription factor activity"/>
    <property type="evidence" value="ECO:0007669"/>
    <property type="project" value="TreeGrafter"/>
</dbReference>
<dbReference type="InterPro" id="IPR050109">
    <property type="entry name" value="HTH-type_TetR-like_transc_reg"/>
</dbReference>
<feature type="region of interest" description="Disordered" evidence="3">
    <location>
        <begin position="87"/>
        <end position="107"/>
    </location>
</feature>
<dbReference type="SUPFAM" id="SSF46689">
    <property type="entry name" value="Homeodomain-like"/>
    <property type="match status" value="1"/>
</dbReference>
<organism evidence="5 6">
    <name type="scientific">Solihabitans fulvus</name>
    <dbReference type="NCBI Taxonomy" id="1892852"/>
    <lineage>
        <taxon>Bacteria</taxon>
        <taxon>Bacillati</taxon>
        <taxon>Actinomycetota</taxon>
        <taxon>Actinomycetes</taxon>
        <taxon>Pseudonocardiales</taxon>
        <taxon>Pseudonocardiaceae</taxon>
        <taxon>Solihabitans</taxon>
    </lineage>
</organism>
<dbReference type="InterPro" id="IPR041490">
    <property type="entry name" value="KstR2_TetR_C"/>
</dbReference>
<dbReference type="Pfam" id="PF00440">
    <property type="entry name" value="TetR_N"/>
    <property type="match status" value="1"/>
</dbReference>
<dbReference type="RefSeq" id="WP_149853347.1">
    <property type="nucleotide sequence ID" value="NZ_VUOB01000062.1"/>
</dbReference>
<proteinExistence type="predicted"/>
<feature type="DNA-binding region" description="H-T-H motif" evidence="2">
    <location>
        <begin position="37"/>
        <end position="56"/>
    </location>
</feature>
<dbReference type="InterPro" id="IPR036271">
    <property type="entry name" value="Tet_transcr_reg_TetR-rel_C_sf"/>
</dbReference>
<evidence type="ECO:0000256" key="3">
    <source>
        <dbReference type="SAM" id="MobiDB-lite"/>
    </source>
</evidence>
<evidence type="ECO:0000259" key="4">
    <source>
        <dbReference type="PROSITE" id="PS50977"/>
    </source>
</evidence>
<accession>A0A5B2WRZ6</accession>
<dbReference type="GO" id="GO:0000976">
    <property type="term" value="F:transcription cis-regulatory region binding"/>
    <property type="evidence" value="ECO:0007669"/>
    <property type="project" value="TreeGrafter"/>
</dbReference>
<evidence type="ECO:0000256" key="2">
    <source>
        <dbReference type="PROSITE-ProRule" id="PRU00335"/>
    </source>
</evidence>
<dbReference type="InterPro" id="IPR009057">
    <property type="entry name" value="Homeodomain-like_sf"/>
</dbReference>
<dbReference type="SUPFAM" id="SSF48498">
    <property type="entry name" value="Tetracyclin repressor-like, C-terminal domain"/>
    <property type="match status" value="1"/>
</dbReference>
<dbReference type="PANTHER" id="PTHR30055:SF226">
    <property type="entry name" value="HTH-TYPE TRANSCRIPTIONAL REGULATOR PKSA"/>
    <property type="match status" value="1"/>
</dbReference>
<dbReference type="PRINTS" id="PR00455">
    <property type="entry name" value="HTHTETR"/>
</dbReference>
<name>A0A5B2WRZ6_9PSEU</name>
<evidence type="ECO:0000256" key="1">
    <source>
        <dbReference type="ARBA" id="ARBA00023125"/>
    </source>
</evidence>
<feature type="domain" description="HTH tetR-type" evidence="4">
    <location>
        <begin position="14"/>
        <end position="74"/>
    </location>
</feature>
<evidence type="ECO:0000313" key="5">
    <source>
        <dbReference type="EMBL" id="KAA2254295.1"/>
    </source>
</evidence>
<dbReference type="Proteomes" id="UP000323454">
    <property type="component" value="Unassembled WGS sequence"/>
</dbReference>
<protein>
    <submittedName>
        <fullName evidence="5">TetR/AcrR family transcriptional regulator</fullName>
    </submittedName>
</protein>
<feature type="compositionally biased region" description="Low complexity" evidence="3">
    <location>
        <begin position="87"/>
        <end position="104"/>
    </location>
</feature>
<keyword evidence="6" id="KW-1185">Reference proteome</keyword>
<dbReference type="AlphaFoldDB" id="A0A5B2WRZ6"/>